<keyword evidence="2" id="KW-1185">Reference proteome</keyword>
<organism evidence="1 2">
    <name type="scientific">Delitschia confertaspora ATCC 74209</name>
    <dbReference type="NCBI Taxonomy" id="1513339"/>
    <lineage>
        <taxon>Eukaryota</taxon>
        <taxon>Fungi</taxon>
        <taxon>Dikarya</taxon>
        <taxon>Ascomycota</taxon>
        <taxon>Pezizomycotina</taxon>
        <taxon>Dothideomycetes</taxon>
        <taxon>Pleosporomycetidae</taxon>
        <taxon>Pleosporales</taxon>
        <taxon>Delitschiaceae</taxon>
        <taxon>Delitschia</taxon>
    </lineage>
</organism>
<reference evidence="1" key="1">
    <citation type="journal article" date="2020" name="Stud. Mycol.">
        <title>101 Dothideomycetes genomes: a test case for predicting lifestyles and emergence of pathogens.</title>
        <authorList>
            <person name="Haridas S."/>
            <person name="Albert R."/>
            <person name="Binder M."/>
            <person name="Bloem J."/>
            <person name="Labutti K."/>
            <person name="Salamov A."/>
            <person name="Andreopoulos B."/>
            <person name="Baker S."/>
            <person name="Barry K."/>
            <person name="Bills G."/>
            <person name="Bluhm B."/>
            <person name="Cannon C."/>
            <person name="Castanera R."/>
            <person name="Culley D."/>
            <person name="Daum C."/>
            <person name="Ezra D."/>
            <person name="Gonzalez J."/>
            <person name="Henrissat B."/>
            <person name="Kuo A."/>
            <person name="Liang C."/>
            <person name="Lipzen A."/>
            <person name="Lutzoni F."/>
            <person name="Magnuson J."/>
            <person name="Mondo S."/>
            <person name="Nolan M."/>
            <person name="Ohm R."/>
            <person name="Pangilinan J."/>
            <person name="Park H.-J."/>
            <person name="Ramirez L."/>
            <person name="Alfaro M."/>
            <person name="Sun H."/>
            <person name="Tritt A."/>
            <person name="Yoshinaga Y."/>
            <person name="Zwiers L.-H."/>
            <person name="Turgeon B."/>
            <person name="Goodwin S."/>
            <person name="Spatafora J."/>
            <person name="Crous P."/>
            <person name="Grigoriev I."/>
        </authorList>
    </citation>
    <scope>NUCLEOTIDE SEQUENCE</scope>
    <source>
        <strain evidence="1">ATCC 74209</strain>
    </source>
</reference>
<dbReference type="AlphaFoldDB" id="A0A9P4JMM0"/>
<gene>
    <name evidence="1" type="ORF">GQ43DRAFT_462673</name>
</gene>
<name>A0A9P4JMM0_9PLEO</name>
<comment type="caution">
    <text evidence="1">The sequence shown here is derived from an EMBL/GenBank/DDBJ whole genome shotgun (WGS) entry which is preliminary data.</text>
</comment>
<dbReference type="OrthoDB" id="5427350at2759"/>
<dbReference type="PANTHER" id="PTHR35340:SF9">
    <property type="entry name" value="ASST-DOMAIN-CONTAINING PROTEIN"/>
    <property type="match status" value="1"/>
</dbReference>
<evidence type="ECO:0000313" key="1">
    <source>
        <dbReference type="EMBL" id="KAF2202082.1"/>
    </source>
</evidence>
<protein>
    <submittedName>
        <fullName evidence="1">Uncharacterized protein</fullName>
    </submittedName>
</protein>
<dbReference type="EMBL" id="ML993950">
    <property type="protein sequence ID" value="KAF2202082.1"/>
    <property type="molecule type" value="Genomic_DNA"/>
</dbReference>
<dbReference type="InterPro" id="IPR053143">
    <property type="entry name" value="Arylsulfate_ST"/>
</dbReference>
<evidence type="ECO:0000313" key="2">
    <source>
        <dbReference type="Proteomes" id="UP000799536"/>
    </source>
</evidence>
<sequence>MDLSPGVLTAKSIFYSRDLTGNDNVEYIPLYDNSAHGSESGEGNEVHIAFTSSGKINKLNTLSWTADLQAFYSPDNLRSKSQGSTQMLPNGNVIMNWGPEGAVTEYNSNGEVLFHAYMGSGCLELGVQNYRGFQYNWAGLPNEEPAIVALENEETTTVYVSWDGDTETEIWRFYAIEGVYSERQYLGESVRESFETSFEILGVAGFGLRALAEALDEMKER</sequence>
<dbReference type="PANTHER" id="PTHR35340">
    <property type="entry name" value="PQQ ENZYME REPEAT PROTEIN-RELATED"/>
    <property type="match status" value="1"/>
</dbReference>
<dbReference type="Pfam" id="PF14269">
    <property type="entry name" value="Arylsulfotran_2"/>
    <property type="match status" value="1"/>
</dbReference>
<accession>A0A9P4JMM0</accession>
<dbReference type="InterPro" id="IPR039535">
    <property type="entry name" value="ASST-like"/>
</dbReference>
<dbReference type="Proteomes" id="UP000799536">
    <property type="component" value="Unassembled WGS sequence"/>
</dbReference>
<proteinExistence type="predicted"/>